<comment type="caution">
    <text evidence="5">The sequence shown here is derived from an EMBL/GenBank/DDBJ whole genome shotgun (WGS) entry which is preliminary data.</text>
</comment>
<evidence type="ECO:0000256" key="1">
    <source>
        <dbReference type="ARBA" id="ARBA00008324"/>
    </source>
</evidence>
<reference evidence="5 6" key="1">
    <citation type="submission" date="2012-09" db="EMBL/GenBank/DDBJ databases">
        <title>Draft Genome Sequences of 6 Strains from Genus Thauera.</title>
        <authorList>
            <person name="Liu B."/>
            <person name="Shapleigh J.P."/>
            <person name="Frostegard A.H."/>
        </authorList>
    </citation>
    <scope>NUCLEOTIDE SEQUENCE [LARGE SCALE GENOMIC DNA]</scope>
    <source>
        <strain evidence="6">47Lol / DSM 12138</strain>
    </source>
</reference>
<gene>
    <name evidence="5" type="ORF">C666_17950</name>
</gene>
<keyword evidence="6" id="KW-1185">Reference proteome</keyword>
<sequence length="163" mass="17121">MSSPPPERAPRSGEPLAQDGGEPVLTPPSFRNPFLDLLGAVDDGIGPGWARVALESRPELTNMHGKVHGGVLLTLLDTTMARAAMARQGFRLSVVSIGVTASFLSPGSGRLRVDARAIGGGRSTCFCEAEILDAEGRIVAKGVGTFRYRKPPQDGAISPESIE</sequence>
<dbReference type="Proteomes" id="UP000013232">
    <property type="component" value="Unassembled WGS sequence"/>
</dbReference>
<evidence type="ECO:0000259" key="4">
    <source>
        <dbReference type="Pfam" id="PF03061"/>
    </source>
</evidence>
<name>N6YNZ6_THAL4</name>
<proteinExistence type="inferred from homology"/>
<dbReference type="InterPro" id="IPR029069">
    <property type="entry name" value="HotDog_dom_sf"/>
</dbReference>
<dbReference type="GO" id="GO:0047617">
    <property type="term" value="F:fatty acyl-CoA hydrolase activity"/>
    <property type="evidence" value="ECO:0007669"/>
    <property type="project" value="InterPro"/>
</dbReference>
<evidence type="ECO:0000256" key="3">
    <source>
        <dbReference type="SAM" id="MobiDB-lite"/>
    </source>
</evidence>
<dbReference type="STRING" id="1123367.GCA_000621305_02097"/>
<organism evidence="5 6">
    <name type="scientific">Thauera linaloolentis (strain DSM 12138 / JCM 21573 / CCUG 41526 / CIP 105981 / IAM 15112 / NBRC 102519 / 47Lol)</name>
    <dbReference type="NCBI Taxonomy" id="1123367"/>
    <lineage>
        <taxon>Bacteria</taxon>
        <taxon>Pseudomonadati</taxon>
        <taxon>Pseudomonadota</taxon>
        <taxon>Betaproteobacteria</taxon>
        <taxon>Rhodocyclales</taxon>
        <taxon>Zoogloeaceae</taxon>
        <taxon>Thauera</taxon>
    </lineage>
</organism>
<dbReference type="InterPro" id="IPR006683">
    <property type="entry name" value="Thioestr_dom"/>
</dbReference>
<comment type="similarity">
    <text evidence="1">Belongs to the thioesterase PaaI family.</text>
</comment>
<keyword evidence="2" id="KW-0378">Hydrolase</keyword>
<feature type="domain" description="Thioesterase" evidence="4">
    <location>
        <begin position="64"/>
        <end position="139"/>
    </location>
</feature>
<evidence type="ECO:0000313" key="6">
    <source>
        <dbReference type="Proteomes" id="UP000013232"/>
    </source>
</evidence>
<dbReference type="SUPFAM" id="SSF54637">
    <property type="entry name" value="Thioesterase/thiol ester dehydrase-isomerase"/>
    <property type="match status" value="1"/>
</dbReference>
<dbReference type="NCBIfam" id="TIGR00369">
    <property type="entry name" value="unchar_dom_1"/>
    <property type="match status" value="1"/>
</dbReference>
<dbReference type="eggNOG" id="COG2050">
    <property type="taxonomic scope" value="Bacteria"/>
</dbReference>
<feature type="region of interest" description="Disordered" evidence="3">
    <location>
        <begin position="1"/>
        <end position="25"/>
    </location>
</feature>
<dbReference type="AlphaFoldDB" id="N6YNZ6"/>
<dbReference type="PANTHER" id="PTHR21660:SF1">
    <property type="entry name" value="ACYL-COENZYME A THIOESTERASE 13"/>
    <property type="match status" value="1"/>
</dbReference>
<dbReference type="EMBL" id="AMXE01000123">
    <property type="protein sequence ID" value="ENO84087.1"/>
    <property type="molecule type" value="Genomic_DNA"/>
</dbReference>
<dbReference type="CDD" id="cd03443">
    <property type="entry name" value="PaaI_thioesterase"/>
    <property type="match status" value="1"/>
</dbReference>
<dbReference type="Gene3D" id="3.10.129.10">
    <property type="entry name" value="Hotdog Thioesterase"/>
    <property type="match status" value="1"/>
</dbReference>
<dbReference type="InterPro" id="IPR039298">
    <property type="entry name" value="ACOT13"/>
</dbReference>
<evidence type="ECO:0000256" key="2">
    <source>
        <dbReference type="ARBA" id="ARBA00022801"/>
    </source>
</evidence>
<protein>
    <submittedName>
        <fullName evidence="5">Thioesterase superfamily protein</fullName>
    </submittedName>
</protein>
<accession>N6YNZ6</accession>
<dbReference type="Pfam" id="PF03061">
    <property type="entry name" value="4HBT"/>
    <property type="match status" value="1"/>
</dbReference>
<evidence type="ECO:0000313" key="5">
    <source>
        <dbReference type="EMBL" id="ENO84087.1"/>
    </source>
</evidence>
<dbReference type="PANTHER" id="PTHR21660">
    <property type="entry name" value="THIOESTERASE SUPERFAMILY MEMBER-RELATED"/>
    <property type="match status" value="1"/>
</dbReference>
<dbReference type="InterPro" id="IPR003736">
    <property type="entry name" value="PAAI_dom"/>
</dbReference>